<dbReference type="EMBL" id="DVMM01000137">
    <property type="protein sequence ID" value="HIU29963.1"/>
    <property type="molecule type" value="Genomic_DNA"/>
</dbReference>
<keyword evidence="1" id="KW-0472">Membrane</keyword>
<keyword evidence="1" id="KW-0812">Transmembrane</keyword>
<feature type="transmembrane region" description="Helical" evidence="1">
    <location>
        <begin position="6"/>
        <end position="23"/>
    </location>
</feature>
<evidence type="ECO:0000313" key="3">
    <source>
        <dbReference type="Proteomes" id="UP000824089"/>
    </source>
</evidence>
<proteinExistence type="predicted"/>
<evidence type="ECO:0000256" key="1">
    <source>
        <dbReference type="SAM" id="Phobius"/>
    </source>
</evidence>
<evidence type="ECO:0000313" key="2">
    <source>
        <dbReference type="EMBL" id="HIU29963.1"/>
    </source>
</evidence>
<dbReference type="Proteomes" id="UP000824089">
    <property type="component" value="Unassembled WGS sequence"/>
</dbReference>
<feature type="transmembrane region" description="Helical" evidence="1">
    <location>
        <begin position="35"/>
        <end position="53"/>
    </location>
</feature>
<sequence>MAAFTITLIYFAVVFWFGLRLNWKNGSRREFWVSAVFLGAAFIMLTLASFNIYTPSPFLAVKRLINMIFHLE</sequence>
<protein>
    <submittedName>
        <fullName evidence="2">Uncharacterized protein</fullName>
    </submittedName>
</protein>
<reference evidence="2" key="2">
    <citation type="journal article" date="2021" name="PeerJ">
        <title>Extensive microbial diversity within the chicken gut microbiome revealed by metagenomics and culture.</title>
        <authorList>
            <person name="Gilroy R."/>
            <person name="Ravi A."/>
            <person name="Getino M."/>
            <person name="Pursley I."/>
            <person name="Horton D.L."/>
            <person name="Alikhan N.F."/>
            <person name="Baker D."/>
            <person name="Gharbi K."/>
            <person name="Hall N."/>
            <person name="Watson M."/>
            <person name="Adriaenssens E.M."/>
            <person name="Foster-Nyarko E."/>
            <person name="Jarju S."/>
            <person name="Secka A."/>
            <person name="Antonio M."/>
            <person name="Oren A."/>
            <person name="Chaudhuri R.R."/>
            <person name="La Ragione R."/>
            <person name="Hildebrand F."/>
            <person name="Pallen M.J."/>
        </authorList>
    </citation>
    <scope>NUCLEOTIDE SEQUENCE</scope>
    <source>
        <strain evidence="2">CHK195-4489</strain>
    </source>
</reference>
<organism evidence="2 3">
    <name type="scientific">Candidatus Egerieisoma faecipullorum</name>
    <dbReference type="NCBI Taxonomy" id="2840963"/>
    <lineage>
        <taxon>Bacteria</taxon>
        <taxon>Bacillati</taxon>
        <taxon>Bacillota</taxon>
        <taxon>Clostridia</taxon>
        <taxon>Eubacteriales</taxon>
        <taxon>Clostridiaceae</taxon>
        <taxon>Clostridiaceae incertae sedis</taxon>
        <taxon>Candidatus Egerieisoma</taxon>
    </lineage>
</organism>
<dbReference type="AlphaFoldDB" id="A0A9D1LB79"/>
<reference evidence="2" key="1">
    <citation type="submission" date="2020-10" db="EMBL/GenBank/DDBJ databases">
        <authorList>
            <person name="Gilroy R."/>
        </authorList>
    </citation>
    <scope>NUCLEOTIDE SEQUENCE</scope>
    <source>
        <strain evidence="2">CHK195-4489</strain>
    </source>
</reference>
<keyword evidence="1" id="KW-1133">Transmembrane helix</keyword>
<gene>
    <name evidence="2" type="ORF">IAD50_06680</name>
</gene>
<name>A0A9D1LB79_9CLOT</name>
<comment type="caution">
    <text evidence="2">The sequence shown here is derived from an EMBL/GenBank/DDBJ whole genome shotgun (WGS) entry which is preliminary data.</text>
</comment>
<accession>A0A9D1LB79</accession>